<dbReference type="Pfam" id="PF14111">
    <property type="entry name" value="DUF4283"/>
    <property type="match status" value="1"/>
</dbReference>
<keyword evidence="4" id="KW-1185">Reference proteome</keyword>
<sequence length="442" mass="49230">MPAAASPVRGEGISVSEKDEVAPGIEESQVEEFPALTRMEEQVVSKNGLGGSKSGNLQEVSSSNQNGKRSFLQVAQKLTFTRQKFVVSTVDGCEKVVVPKEVFVGAKPIWEDFLIGKFLNEKAPHVGKIHMIVNKIWRLGDRTSLIDVYEVNDYTVKFRIRNEGMRHRILNRGMWNIMDIPMIVSKWTPFTEEAQPAIKSIPLWVTLENVPPTMFTDKGLEFLASAVGEPIKLHPKTEECISFDEAKILVKADLTKDLPLEHTFTGEEEGELESTIKYSYPWLPPRCSGCKKWGHLYSTCLAAKAVVEKDKQVSDSPQVIIDENVPTNTQVQTVAVSDKENQTCEENKNQTVEEDQKEDEVEGWITPKSGRSSPGKGQKTLQYGEVSILSNACSVLEVEEDGTEQRKTVDSLEGHAVTEIAQEEAQLNVTIRNHEAAAKGHH</sequence>
<feature type="region of interest" description="Disordered" evidence="1">
    <location>
        <begin position="339"/>
        <end position="378"/>
    </location>
</feature>
<feature type="compositionally biased region" description="Basic and acidic residues" evidence="1">
    <location>
        <begin position="339"/>
        <end position="348"/>
    </location>
</feature>
<name>A0A8S2A2I3_ARAAE</name>
<organism evidence="3 4">
    <name type="scientific">Arabidopsis arenosa</name>
    <name type="common">Sand rock-cress</name>
    <name type="synonym">Cardaminopsis arenosa</name>
    <dbReference type="NCBI Taxonomy" id="38785"/>
    <lineage>
        <taxon>Eukaryota</taxon>
        <taxon>Viridiplantae</taxon>
        <taxon>Streptophyta</taxon>
        <taxon>Embryophyta</taxon>
        <taxon>Tracheophyta</taxon>
        <taxon>Spermatophyta</taxon>
        <taxon>Magnoliopsida</taxon>
        <taxon>eudicotyledons</taxon>
        <taxon>Gunneridae</taxon>
        <taxon>Pentapetalae</taxon>
        <taxon>rosids</taxon>
        <taxon>malvids</taxon>
        <taxon>Brassicales</taxon>
        <taxon>Brassicaceae</taxon>
        <taxon>Camelineae</taxon>
        <taxon>Arabidopsis</taxon>
    </lineage>
</organism>
<evidence type="ECO:0000259" key="2">
    <source>
        <dbReference type="Pfam" id="PF14111"/>
    </source>
</evidence>
<dbReference type="Proteomes" id="UP000682877">
    <property type="component" value="Chromosome 4"/>
</dbReference>
<evidence type="ECO:0000313" key="3">
    <source>
        <dbReference type="EMBL" id="CAE6020622.1"/>
    </source>
</evidence>
<evidence type="ECO:0000256" key="1">
    <source>
        <dbReference type="SAM" id="MobiDB-lite"/>
    </source>
</evidence>
<dbReference type="InterPro" id="IPR040256">
    <property type="entry name" value="At4g02000-like"/>
</dbReference>
<feature type="domain" description="DUF4283" evidence="2">
    <location>
        <begin position="110"/>
        <end position="190"/>
    </location>
</feature>
<dbReference type="InterPro" id="IPR025558">
    <property type="entry name" value="DUF4283"/>
</dbReference>
<dbReference type="PANTHER" id="PTHR31286:SF148">
    <property type="entry name" value="DUF4283 DOMAIN-CONTAINING PROTEIN"/>
    <property type="match status" value="1"/>
</dbReference>
<feature type="compositionally biased region" description="Acidic residues" evidence="1">
    <location>
        <begin position="352"/>
        <end position="362"/>
    </location>
</feature>
<proteinExistence type="predicted"/>
<protein>
    <recommendedName>
        <fullName evidence="2">DUF4283 domain-containing protein</fullName>
    </recommendedName>
</protein>
<evidence type="ECO:0000313" key="4">
    <source>
        <dbReference type="Proteomes" id="UP000682877"/>
    </source>
</evidence>
<dbReference type="AlphaFoldDB" id="A0A8S2A2I3"/>
<dbReference type="EMBL" id="LR999454">
    <property type="protein sequence ID" value="CAE6020622.1"/>
    <property type="molecule type" value="Genomic_DNA"/>
</dbReference>
<gene>
    <name evidence="3" type="ORF">AARE701A_LOCUS10106</name>
</gene>
<feature type="region of interest" description="Disordered" evidence="1">
    <location>
        <begin position="1"/>
        <end position="27"/>
    </location>
</feature>
<dbReference type="PANTHER" id="PTHR31286">
    <property type="entry name" value="GLYCINE-RICH CELL WALL STRUCTURAL PROTEIN 1.8-LIKE"/>
    <property type="match status" value="1"/>
</dbReference>
<accession>A0A8S2A2I3</accession>
<reference evidence="3" key="1">
    <citation type="submission" date="2021-01" db="EMBL/GenBank/DDBJ databases">
        <authorList>
            <person name="Bezrukov I."/>
        </authorList>
    </citation>
    <scope>NUCLEOTIDE SEQUENCE</scope>
</reference>